<proteinExistence type="predicted"/>
<dbReference type="STRING" id="1459636.NTE_00827"/>
<dbReference type="Proteomes" id="UP000028194">
    <property type="component" value="Chromosome"/>
</dbReference>
<dbReference type="AlphaFoldDB" id="A0A075MP19"/>
<dbReference type="KEGG" id="nev:NTE_00827"/>
<keyword evidence="2" id="KW-1185">Reference proteome</keyword>
<gene>
    <name evidence="1" type="ORF">NTE_00827</name>
</gene>
<dbReference type="OrthoDB" id="9852at2157"/>
<accession>A0A075MP19</accession>
<name>A0A075MP19_9ARCH</name>
<dbReference type="eggNOG" id="arCOG08712">
    <property type="taxonomic scope" value="Archaea"/>
</dbReference>
<evidence type="ECO:0000313" key="1">
    <source>
        <dbReference type="EMBL" id="AIF82905.1"/>
    </source>
</evidence>
<dbReference type="RefSeq" id="WP_148699780.1">
    <property type="nucleotide sequence ID" value="NZ_CP007174.1"/>
</dbReference>
<dbReference type="GeneID" id="41596671"/>
<reference evidence="1 2" key="1">
    <citation type="journal article" date="2014" name="PLoS ONE">
        <title>Genome Sequence of Candidatus Nitrososphaera evergladensis from Group I.1b Enriched from Everglades Soil Reveals Novel Genomic Features of the Ammonia-Oxidizing Archaea.</title>
        <authorList>
            <person name="Zhalnina K.V."/>
            <person name="Dias R."/>
            <person name="Leonard M.T."/>
            <person name="Dorr de Quadros P."/>
            <person name="Camargo F.A."/>
            <person name="Drew J.C."/>
            <person name="Farmerie W.G."/>
            <person name="Daroub S.H."/>
            <person name="Triplett E.W."/>
        </authorList>
    </citation>
    <scope>NUCLEOTIDE SEQUENCE [LARGE SCALE GENOMIC DNA]</scope>
    <source>
        <strain evidence="1 2">SR1</strain>
    </source>
</reference>
<protein>
    <submittedName>
        <fullName evidence="1">Uncharacterized protein</fullName>
    </submittedName>
</protein>
<sequence length="153" mass="17385">MRVRYWRLGITDLLESAYPSEKANHWDIKCMQGEYEHFGVFWYRYGTPFDKEPVHGICFYFNDVPKKTVDDLAAFLQGKFGGQLLYRQARGFLQGSKEFADGKAVGVLANELSLKFNAPVELTVEFEKATKEEVDSEAWKLPAGKALPIPGPD</sequence>
<evidence type="ECO:0000313" key="2">
    <source>
        <dbReference type="Proteomes" id="UP000028194"/>
    </source>
</evidence>
<organism evidence="1 2">
    <name type="scientific">Candidatus Nitrososphaera evergladensis SR1</name>
    <dbReference type="NCBI Taxonomy" id="1459636"/>
    <lineage>
        <taxon>Archaea</taxon>
        <taxon>Nitrososphaerota</taxon>
        <taxon>Nitrososphaeria</taxon>
        <taxon>Nitrososphaerales</taxon>
        <taxon>Nitrososphaeraceae</taxon>
        <taxon>Nitrososphaera</taxon>
    </lineage>
</organism>
<dbReference type="HOGENOM" id="CLU_140803_0_0_2"/>
<dbReference type="EMBL" id="CP007174">
    <property type="protein sequence ID" value="AIF82905.1"/>
    <property type="molecule type" value="Genomic_DNA"/>
</dbReference>